<dbReference type="Proteomes" id="UP001198402">
    <property type="component" value="Unassembled WGS sequence"/>
</dbReference>
<gene>
    <name evidence="1" type="ORF">LBV24_11605</name>
</gene>
<comment type="caution">
    <text evidence="1">The sequence shown here is derived from an EMBL/GenBank/DDBJ whole genome shotgun (WGS) entry which is preliminary data.</text>
</comment>
<protein>
    <recommendedName>
        <fullName evidence="3">SRPBCC family protein</fullName>
    </recommendedName>
</protein>
<name>A0ABS7Y1R8_9FLAO</name>
<keyword evidence="2" id="KW-1185">Reference proteome</keyword>
<sequence length="168" mass="20111">MRVNNIHKRTINQPKERLSVLIRTLATENDLIWPTRNWPSMRFKEGFKIGAKGGHGIIKYEIIKLKDGESIRFKFIKPEGFIGYHQLHLVGLSEIKTEIVHEIKMRTTFKATFFWLFIIRWLHNALIEEAFDNVENHFSVQQKNPQYNYWVKFLRRAYNRKPTNVKLV</sequence>
<proteinExistence type="predicted"/>
<evidence type="ECO:0008006" key="3">
    <source>
        <dbReference type="Google" id="ProtNLM"/>
    </source>
</evidence>
<evidence type="ECO:0000313" key="2">
    <source>
        <dbReference type="Proteomes" id="UP001198402"/>
    </source>
</evidence>
<reference evidence="2" key="1">
    <citation type="submission" date="2023-07" db="EMBL/GenBank/DDBJ databases">
        <authorList>
            <person name="Yue Y."/>
        </authorList>
    </citation>
    <scope>NUCLEOTIDE SEQUENCE [LARGE SCALE GENOMIC DNA]</scope>
    <source>
        <strain evidence="2">2Y89</strain>
    </source>
</reference>
<dbReference type="RefSeq" id="WP_224478828.1">
    <property type="nucleotide sequence ID" value="NZ_JAIUJS010000006.1"/>
</dbReference>
<evidence type="ECO:0000313" key="1">
    <source>
        <dbReference type="EMBL" id="MCA0153866.1"/>
    </source>
</evidence>
<accession>A0ABS7Y1R8</accession>
<organism evidence="1 2">
    <name type="scientific">Winogradskyella vincentii</name>
    <dbReference type="NCBI Taxonomy" id="2877122"/>
    <lineage>
        <taxon>Bacteria</taxon>
        <taxon>Pseudomonadati</taxon>
        <taxon>Bacteroidota</taxon>
        <taxon>Flavobacteriia</taxon>
        <taxon>Flavobacteriales</taxon>
        <taxon>Flavobacteriaceae</taxon>
        <taxon>Winogradskyella</taxon>
    </lineage>
</organism>
<dbReference type="EMBL" id="JAIUJS010000006">
    <property type="protein sequence ID" value="MCA0153866.1"/>
    <property type="molecule type" value="Genomic_DNA"/>
</dbReference>